<dbReference type="InterPro" id="IPR036291">
    <property type="entry name" value="NAD(P)-bd_dom_sf"/>
</dbReference>
<comment type="caution">
    <text evidence="5">The sequence shown here is derived from an EMBL/GenBank/DDBJ whole genome shotgun (WGS) entry which is preliminary data.</text>
</comment>
<protein>
    <recommendedName>
        <fullName evidence="7">Short chain dehydrogenase</fullName>
    </recommendedName>
</protein>
<organism evidence="5 6">
    <name type="scientific">Pseudomassariella vexata</name>
    <dbReference type="NCBI Taxonomy" id="1141098"/>
    <lineage>
        <taxon>Eukaryota</taxon>
        <taxon>Fungi</taxon>
        <taxon>Dikarya</taxon>
        <taxon>Ascomycota</taxon>
        <taxon>Pezizomycotina</taxon>
        <taxon>Sordariomycetes</taxon>
        <taxon>Xylariomycetidae</taxon>
        <taxon>Amphisphaeriales</taxon>
        <taxon>Pseudomassariaceae</taxon>
        <taxon>Pseudomassariella</taxon>
    </lineage>
</organism>
<dbReference type="InterPro" id="IPR002347">
    <property type="entry name" value="SDR_fam"/>
</dbReference>
<feature type="region of interest" description="Disordered" evidence="4">
    <location>
        <begin position="1"/>
        <end position="20"/>
    </location>
</feature>
<dbReference type="AlphaFoldDB" id="A0A1Y2EBL5"/>
<dbReference type="Pfam" id="PF00106">
    <property type="entry name" value="adh_short"/>
    <property type="match status" value="1"/>
</dbReference>
<dbReference type="GeneID" id="63775898"/>
<gene>
    <name evidence="5" type="ORF">BCR38DRAFT_424876</name>
</gene>
<dbReference type="InParanoid" id="A0A1Y2EBL5"/>
<evidence type="ECO:0008006" key="7">
    <source>
        <dbReference type="Google" id="ProtNLM"/>
    </source>
</evidence>
<dbReference type="OrthoDB" id="37659at2759"/>
<dbReference type="PANTHER" id="PTHR43669:SF11">
    <property type="entry name" value="SHORT-CHAIN DEHYDROGENASE_OXIDOREDUCTASE"/>
    <property type="match status" value="1"/>
</dbReference>
<dbReference type="SUPFAM" id="SSF51735">
    <property type="entry name" value="NAD(P)-binding Rossmann-fold domains"/>
    <property type="match status" value="1"/>
</dbReference>
<keyword evidence="2" id="KW-0521">NADP</keyword>
<dbReference type="RefSeq" id="XP_040719250.1">
    <property type="nucleotide sequence ID" value="XM_040859686.1"/>
</dbReference>
<dbReference type="PANTHER" id="PTHR43669">
    <property type="entry name" value="5-KETO-D-GLUCONATE 5-REDUCTASE"/>
    <property type="match status" value="1"/>
</dbReference>
<dbReference type="PRINTS" id="PR00081">
    <property type="entry name" value="GDHRDH"/>
</dbReference>
<evidence type="ECO:0000313" key="5">
    <source>
        <dbReference type="EMBL" id="ORY68963.1"/>
    </source>
</evidence>
<dbReference type="PROSITE" id="PS00061">
    <property type="entry name" value="ADH_SHORT"/>
    <property type="match status" value="1"/>
</dbReference>
<evidence type="ECO:0000313" key="6">
    <source>
        <dbReference type="Proteomes" id="UP000193689"/>
    </source>
</evidence>
<sequence length="285" mass="31270">MLNRSGHCSSSHSPLSSTSSLEMSFPYKSVLVIGATAGIGLALAERMIENGIFVIGVGRRQSRLDEFISKHGSDKAAGSQFDITNLDGIKSWAENIVATYPSIDAVVLNSGIQRALDFTDPASIDLSLVQRELTTNYTSYISLITHLLPQLRSQAPKPTALLAITSGLALIPIPRVPNYCATKSALHSLCWSLRTQLYNHEGSKHIRVIEIAPPAVQTELHTQQGLDQFGMPLEKFTDEVWERLNKGDVEIVVGRNRAQWESVEGARRKIYDDVLPAFGFKPASL</sequence>
<dbReference type="Gene3D" id="3.40.50.720">
    <property type="entry name" value="NAD(P)-binding Rossmann-like Domain"/>
    <property type="match status" value="1"/>
</dbReference>
<dbReference type="STRING" id="1141098.A0A1Y2EBL5"/>
<evidence type="ECO:0000256" key="3">
    <source>
        <dbReference type="ARBA" id="ARBA00023002"/>
    </source>
</evidence>
<dbReference type="InterPro" id="IPR020904">
    <property type="entry name" value="Sc_DH/Rdtase_CS"/>
</dbReference>
<reference evidence="5 6" key="1">
    <citation type="submission" date="2016-07" db="EMBL/GenBank/DDBJ databases">
        <title>Pervasive Adenine N6-methylation of Active Genes in Fungi.</title>
        <authorList>
            <consortium name="DOE Joint Genome Institute"/>
            <person name="Mondo S.J."/>
            <person name="Dannebaum R.O."/>
            <person name="Kuo R.C."/>
            <person name="Labutti K."/>
            <person name="Haridas S."/>
            <person name="Kuo A."/>
            <person name="Salamov A."/>
            <person name="Ahrendt S.R."/>
            <person name="Lipzen A."/>
            <person name="Sullivan W."/>
            <person name="Andreopoulos W.B."/>
            <person name="Clum A."/>
            <person name="Lindquist E."/>
            <person name="Daum C."/>
            <person name="Ramamoorthy G.K."/>
            <person name="Gryganskyi A."/>
            <person name="Culley D."/>
            <person name="Magnuson J.K."/>
            <person name="James T.Y."/>
            <person name="O'Malley M.A."/>
            <person name="Stajich J.E."/>
            <person name="Spatafora J.W."/>
            <person name="Visel A."/>
            <person name="Grigoriev I.V."/>
        </authorList>
    </citation>
    <scope>NUCLEOTIDE SEQUENCE [LARGE SCALE GENOMIC DNA]</scope>
    <source>
        <strain evidence="5 6">CBS 129021</strain>
    </source>
</reference>
<proteinExistence type="inferred from homology"/>
<keyword evidence="3" id="KW-0560">Oxidoreductase</keyword>
<keyword evidence="6" id="KW-1185">Reference proteome</keyword>
<accession>A0A1Y2EBL5</accession>
<evidence type="ECO:0000256" key="1">
    <source>
        <dbReference type="ARBA" id="ARBA00006484"/>
    </source>
</evidence>
<comment type="similarity">
    <text evidence="1">Belongs to the short-chain dehydrogenases/reductases (SDR) family.</text>
</comment>
<name>A0A1Y2EBL5_9PEZI</name>
<dbReference type="EMBL" id="MCFJ01000003">
    <property type="protein sequence ID" value="ORY68963.1"/>
    <property type="molecule type" value="Genomic_DNA"/>
</dbReference>
<dbReference type="Proteomes" id="UP000193689">
    <property type="component" value="Unassembled WGS sequence"/>
</dbReference>
<evidence type="ECO:0000256" key="4">
    <source>
        <dbReference type="SAM" id="MobiDB-lite"/>
    </source>
</evidence>
<evidence type="ECO:0000256" key="2">
    <source>
        <dbReference type="ARBA" id="ARBA00022857"/>
    </source>
</evidence>
<dbReference type="GO" id="GO:0016491">
    <property type="term" value="F:oxidoreductase activity"/>
    <property type="evidence" value="ECO:0007669"/>
    <property type="project" value="UniProtKB-KW"/>
</dbReference>